<protein>
    <submittedName>
        <fullName evidence="2">GntR family transcriptional regulator</fullName>
    </submittedName>
</protein>
<dbReference type="InterPro" id="IPR052607">
    <property type="entry name" value="CEP104-like"/>
</dbReference>
<dbReference type="GO" id="GO:0005929">
    <property type="term" value="C:cilium"/>
    <property type="evidence" value="ECO:0007669"/>
    <property type="project" value="TreeGrafter"/>
</dbReference>
<dbReference type="AlphaFoldDB" id="A0AAV4LW54"/>
<organism evidence="2 3">
    <name type="scientific">Babesia caballi</name>
    <dbReference type="NCBI Taxonomy" id="5871"/>
    <lineage>
        <taxon>Eukaryota</taxon>
        <taxon>Sar</taxon>
        <taxon>Alveolata</taxon>
        <taxon>Apicomplexa</taxon>
        <taxon>Aconoidasida</taxon>
        <taxon>Piroplasmida</taxon>
        <taxon>Babesiidae</taxon>
        <taxon>Babesia</taxon>
    </lineage>
</organism>
<gene>
    <name evidence="2" type="ORF">BcabD6B2_35060</name>
</gene>
<dbReference type="InterPro" id="IPR016024">
    <property type="entry name" value="ARM-type_fold"/>
</dbReference>
<dbReference type="RefSeq" id="XP_067716140.1">
    <property type="nucleotide sequence ID" value="XM_067860039.1"/>
</dbReference>
<name>A0AAV4LW54_BABCB</name>
<dbReference type="PANTHER" id="PTHR13371:SF11">
    <property type="entry name" value="PITH DOMAIN-CONTAINING PROTEIN"/>
    <property type="match status" value="1"/>
</dbReference>
<dbReference type="PANTHER" id="PTHR13371">
    <property type="entry name" value="GLYCINE-, GLUTAMATE-, THIENYLCYCLOHEXYLPIPERIDINE-BINDING PROTEIN"/>
    <property type="match status" value="1"/>
</dbReference>
<reference evidence="2 3" key="1">
    <citation type="submission" date="2021-06" db="EMBL/GenBank/DDBJ databases">
        <title>Genome sequence of Babesia caballi.</title>
        <authorList>
            <person name="Yamagishi J."/>
            <person name="Kidaka T."/>
            <person name="Ochi A."/>
        </authorList>
    </citation>
    <scope>NUCLEOTIDE SEQUENCE [LARGE SCALE GENOMIC DNA]</scope>
    <source>
        <strain evidence="2">USDA-D6B2</strain>
    </source>
</reference>
<accession>A0AAV4LW54</accession>
<evidence type="ECO:0000313" key="2">
    <source>
        <dbReference type="EMBL" id="GIX64071.1"/>
    </source>
</evidence>
<evidence type="ECO:0000313" key="3">
    <source>
        <dbReference type="Proteomes" id="UP001497744"/>
    </source>
</evidence>
<dbReference type="SUPFAM" id="SSF48371">
    <property type="entry name" value="ARM repeat"/>
    <property type="match status" value="1"/>
</dbReference>
<comment type="caution">
    <text evidence="2">The sequence shown here is derived from an EMBL/GenBank/DDBJ whole genome shotgun (WGS) entry which is preliminary data.</text>
</comment>
<keyword evidence="3" id="KW-1185">Reference proteome</keyword>
<dbReference type="EMBL" id="BPLF01000003">
    <property type="protein sequence ID" value="GIX64071.1"/>
    <property type="molecule type" value="Genomic_DNA"/>
</dbReference>
<proteinExistence type="predicted"/>
<sequence>MPESEGRIESTTPKMATVERLSRAHPVGTRSFSTHEIARTPPSKWELPLLQSATSPTAASMSATRFVTKQSALGKCTYATWNDRLRVLRETRADLAQDLSMQHLAPGLDACIEAIVRMTGAMVTRESPRRLNNYDISPHNDGVTDRSGEAPDTWPACVTEKTPVRSPHCATVVPSIPLEEQVLPGSQNYNVESLTESFERMDVSKNEEEDDEIPPALALEASATETHFSAELVRKLYSRRWMRRVDAVDEIVALLESGAILAINDESIPRAVAGVSRVLARMFQDHALKVLIKSLELLDAFFVFMERNACCASTSVRCDTARGDTSRGSAASGTLPRGNAVNYGTAFLEVIVARLGDRVSAVVNCAVCALLKVAESSTIPTYEDVVNCVVRSLGAYNAQPGVRSICNRLRLISTLLLRAHLYNSHGLARLAVRQAAFFDVIGALCRHSHGAVRTMALETLAVGLKLHFSGAAPKLDAALRDAAERIQPQSASVYAGDAGERTRGLLAEAQATWPADVLRARTARH</sequence>
<feature type="region of interest" description="Disordered" evidence="1">
    <location>
        <begin position="132"/>
        <end position="151"/>
    </location>
</feature>
<dbReference type="Pfam" id="PF21040">
    <property type="entry name" value="CEP104-like_TOG"/>
    <property type="match status" value="1"/>
</dbReference>
<evidence type="ECO:0000256" key="1">
    <source>
        <dbReference type="SAM" id="MobiDB-lite"/>
    </source>
</evidence>
<dbReference type="Gene3D" id="1.25.10.10">
    <property type="entry name" value="Leucine-rich Repeat Variant"/>
    <property type="match status" value="1"/>
</dbReference>
<dbReference type="GeneID" id="94195552"/>
<dbReference type="InterPro" id="IPR011989">
    <property type="entry name" value="ARM-like"/>
</dbReference>
<dbReference type="Proteomes" id="UP001497744">
    <property type="component" value="Unassembled WGS sequence"/>
</dbReference>